<dbReference type="GO" id="GO:0009451">
    <property type="term" value="P:RNA modification"/>
    <property type="evidence" value="ECO:0007669"/>
    <property type="project" value="InterPro"/>
</dbReference>
<keyword evidence="4" id="KW-1185">Reference proteome</keyword>
<feature type="repeat" description="PPR" evidence="3">
    <location>
        <begin position="384"/>
        <end position="418"/>
    </location>
</feature>
<proteinExistence type="inferred from homology"/>
<dbReference type="InParanoid" id="A0A6P3YR91"/>
<evidence type="ECO:0000313" key="5">
    <source>
        <dbReference type="RefSeq" id="XP_015865825.1"/>
    </source>
</evidence>
<dbReference type="PANTHER" id="PTHR47926:SF347">
    <property type="entry name" value="PENTATRICOPEPTIDE REPEAT-CONTAINING PROTEIN"/>
    <property type="match status" value="1"/>
</dbReference>
<dbReference type="FunFam" id="1.25.40.10:FF:001214">
    <property type="entry name" value="Pentatricopeptide repeat-containing protein At2g20540"/>
    <property type="match status" value="1"/>
</dbReference>
<dbReference type="Pfam" id="PF20431">
    <property type="entry name" value="E_motif"/>
    <property type="match status" value="1"/>
</dbReference>
<reference evidence="5" key="2">
    <citation type="submission" date="2025-08" db="UniProtKB">
        <authorList>
            <consortium name="RefSeq"/>
        </authorList>
    </citation>
    <scope>IDENTIFICATION</scope>
    <source>
        <tissue evidence="5">Seedling</tissue>
    </source>
</reference>
<evidence type="ECO:0000256" key="1">
    <source>
        <dbReference type="ARBA" id="ARBA00022737"/>
    </source>
</evidence>
<dbReference type="Pfam" id="PF13041">
    <property type="entry name" value="PPR_2"/>
    <property type="match status" value="2"/>
</dbReference>
<dbReference type="SUPFAM" id="SSF48452">
    <property type="entry name" value="TPR-like"/>
    <property type="match status" value="2"/>
</dbReference>
<protein>
    <submittedName>
        <fullName evidence="5">Pentatricopeptide repeat-containing protein At5g37570 isoform X1</fullName>
    </submittedName>
</protein>
<dbReference type="InterPro" id="IPR046848">
    <property type="entry name" value="E_motif"/>
</dbReference>
<feature type="repeat" description="PPR" evidence="3">
    <location>
        <begin position="521"/>
        <end position="555"/>
    </location>
</feature>
<feature type="repeat" description="PPR" evidence="3">
    <location>
        <begin position="252"/>
        <end position="282"/>
    </location>
</feature>
<organism evidence="4 5">
    <name type="scientific">Ziziphus jujuba</name>
    <name type="common">Chinese jujube</name>
    <name type="synonym">Ziziphus sativa</name>
    <dbReference type="NCBI Taxonomy" id="326968"/>
    <lineage>
        <taxon>Eukaryota</taxon>
        <taxon>Viridiplantae</taxon>
        <taxon>Streptophyta</taxon>
        <taxon>Embryophyta</taxon>
        <taxon>Tracheophyta</taxon>
        <taxon>Spermatophyta</taxon>
        <taxon>Magnoliopsida</taxon>
        <taxon>eudicotyledons</taxon>
        <taxon>Gunneridae</taxon>
        <taxon>Pentapetalae</taxon>
        <taxon>rosids</taxon>
        <taxon>fabids</taxon>
        <taxon>Rosales</taxon>
        <taxon>Rhamnaceae</taxon>
        <taxon>Paliureae</taxon>
        <taxon>Ziziphus</taxon>
    </lineage>
</organism>
<dbReference type="Pfam" id="PF01535">
    <property type="entry name" value="PPR"/>
    <property type="match status" value="6"/>
</dbReference>
<dbReference type="Proteomes" id="UP001652623">
    <property type="component" value="Chromosome 1"/>
</dbReference>
<evidence type="ECO:0000313" key="4">
    <source>
        <dbReference type="Proteomes" id="UP001652623"/>
    </source>
</evidence>
<accession>A0A6P3YR91</accession>
<dbReference type="PANTHER" id="PTHR47926">
    <property type="entry name" value="PENTATRICOPEPTIDE REPEAT-CONTAINING PROTEIN"/>
    <property type="match status" value="1"/>
</dbReference>
<evidence type="ECO:0000256" key="2">
    <source>
        <dbReference type="ARBA" id="ARBA00061659"/>
    </source>
</evidence>
<reference evidence="4" key="1">
    <citation type="submission" date="2025-05" db="UniProtKB">
        <authorList>
            <consortium name="RefSeq"/>
        </authorList>
    </citation>
    <scope>NUCLEOTIDE SEQUENCE [LARGE SCALE GENOMIC DNA]</scope>
</reference>
<dbReference type="Gene3D" id="1.25.40.10">
    <property type="entry name" value="Tetratricopeptide repeat domain"/>
    <property type="match status" value="4"/>
</dbReference>
<evidence type="ECO:0000256" key="3">
    <source>
        <dbReference type="PROSITE-ProRule" id="PRU00708"/>
    </source>
</evidence>
<keyword evidence="1" id="KW-0677">Repeat</keyword>
<name>A0A6P3YR91_ZIZJJ</name>
<dbReference type="PROSITE" id="PS51375">
    <property type="entry name" value="PPR"/>
    <property type="match status" value="6"/>
</dbReference>
<dbReference type="FunFam" id="1.25.40.10:FF:000090">
    <property type="entry name" value="Pentatricopeptide repeat-containing protein, chloroplastic"/>
    <property type="match status" value="1"/>
</dbReference>
<dbReference type="KEGG" id="zju:107403449"/>
<dbReference type="GO" id="GO:0003723">
    <property type="term" value="F:RNA binding"/>
    <property type="evidence" value="ECO:0007669"/>
    <property type="project" value="InterPro"/>
</dbReference>
<dbReference type="InterPro" id="IPR046960">
    <property type="entry name" value="PPR_At4g14850-like_plant"/>
</dbReference>
<dbReference type="NCBIfam" id="TIGR00756">
    <property type="entry name" value="PPR"/>
    <property type="match status" value="8"/>
</dbReference>
<dbReference type="RefSeq" id="XP_015865825.1">
    <property type="nucleotide sequence ID" value="XM_016010339.4"/>
</dbReference>
<dbReference type="InterPro" id="IPR011990">
    <property type="entry name" value="TPR-like_helical_dom_sf"/>
</dbReference>
<comment type="similarity">
    <text evidence="2">Belongs to the PPR family. PCMP-E subfamily.</text>
</comment>
<feature type="repeat" description="PPR" evidence="3">
    <location>
        <begin position="190"/>
        <end position="224"/>
    </location>
</feature>
<feature type="repeat" description="PPR" evidence="3">
    <location>
        <begin position="89"/>
        <end position="123"/>
    </location>
</feature>
<dbReference type="GeneID" id="107403449"/>
<gene>
    <name evidence="5" type="primary">LOC107403449</name>
</gene>
<feature type="repeat" description="PPR" evidence="3">
    <location>
        <begin position="283"/>
        <end position="317"/>
    </location>
</feature>
<dbReference type="AlphaFoldDB" id="A0A6P3YR91"/>
<dbReference type="InterPro" id="IPR002885">
    <property type="entry name" value="PPR_rpt"/>
</dbReference>
<sequence length="562" mass="63241">MKFMSTKFLSSSSKPNPHYRQPDAINHYLHISKSIGQLKQTHSLLLKTSTNSLHYDHLLARLLRRLVQFPDDNLCYARNLFDQIRDRRNEFLWTSLVRSHVLHGRFRQSISLYAKMHREGISPSGFTFSSVLNACARIPAILEGRQVNVTVVKSGLLGNKVVQTALLDMYAKCGCVRDARDVFDGMVDKDVVVWTAMIYGYTKMGMMDDARWLFDNMGTRNAISWTTMVAGYANKGDMKAAKELYELMTEKNSVLCVAMIAGYGKCGNVEEARMVFDEVPEHDASCWAAMVVCYAQNGYAKEAIETYEKMRKENIAVNEVAIVGALSACIQLGDVEMATKLAKHVDEGCCERTLVVSNALIHMHSTCGNLDQARKEFDRMSYRDVISYTTLIIALADHGKAKEALELFSKMHREEIAPNQVTFIGVLNACSHAGMIEEGCRYFELMIHVFGIEPLNEHYACMVDLLGRAGLVEKAYNLIMENEDAADAKLWGSLLAACKVHGNAELGEIAAMHLFKIEPENTGNYVLLASIYAEMNKWDDAKRVRKMMSERGIRKSPGRSWI</sequence>